<gene>
    <name evidence="9" type="ORF">DCMF_26380</name>
    <name evidence="10" type="ORF">DCMF_26470</name>
</gene>
<feature type="transmembrane region" description="Helical" evidence="7">
    <location>
        <begin position="134"/>
        <end position="157"/>
    </location>
</feature>
<accession>A0A3G1KZ74</accession>
<dbReference type="CDD" id="cd06261">
    <property type="entry name" value="TM_PBP2"/>
    <property type="match status" value="1"/>
</dbReference>
<dbReference type="KEGG" id="fwa:DCMF_26470"/>
<dbReference type="InterPro" id="IPR045621">
    <property type="entry name" value="BPD_transp_1_N"/>
</dbReference>
<keyword evidence="4 7" id="KW-0812">Transmembrane</keyword>
<keyword evidence="3" id="KW-1003">Cell membrane</keyword>
<name>A0A3G1KZ74_FORW1</name>
<dbReference type="EMBL" id="CP017634">
    <property type="protein sequence ID" value="ATW27813.1"/>
    <property type="molecule type" value="Genomic_DNA"/>
</dbReference>
<evidence type="ECO:0000256" key="3">
    <source>
        <dbReference type="ARBA" id="ARBA00022475"/>
    </source>
</evidence>
<dbReference type="InterPro" id="IPR000515">
    <property type="entry name" value="MetI-like"/>
</dbReference>
<dbReference type="SUPFAM" id="SSF161098">
    <property type="entry name" value="MetI-like"/>
    <property type="match status" value="1"/>
</dbReference>
<feature type="transmembrane region" description="Helical" evidence="7">
    <location>
        <begin position="99"/>
        <end position="122"/>
    </location>
</feature>
<dbReference type="Gene3D" id="1.10.3720.10">
    <property type="entry name" value="MetI-like"/>
    <property type="match status" value="1"/>
</dbReference>
<evidence type="ECO:0000256" key="6">
    <source>
        <dbReference type="ARBA" id="ARBA00023136"/>
    </source>
</evidence>
<evidence type="ECO:0000313" key="10">
    <source>
        <dbReference type="EMBL" id="ATW27826.1"/>
    </source>
</evidence>
<reference evidence="9 11" key="1">
    <citation type="submission" date="2016-10" db="EMBL/GenBank/DDBJ databases">
        <title>Complete Genome Sequence of Peptococcaceae strain DCMF.</title>
        <authorList>
            <person name="Edwards R.J."/>
            <person name="Holland S.I."/>
            <person name="Deshpande N.P."/>
            <person name="Wong Y.K."/>
            <person name="Ertan H."/>
            <person name="Manefield M."/>
            <person name="Russell T.L."/>
            <person name="Lee M.J."/>
        </authorList>
    </citation>
    <scope>NUCLEOTIDE SEQUENCE [LARGE SCALE GENOMIC DNA]</scope>
    <source>
        <strain evidence="9 11">DCMF</strain>
    </source>
</reference>
<keyword evidence="6 7" id="KW-0472">Membrane</keyword>
<dbReference type="OrthoDB" id="9806409at2"/>
<comment type="similarity">
    <text evidence="7">Belongs to the binding-protein-dependent transport system permease family.</text>
</comment>
<comment type="subcellular location">
    <subcellularLocation>
        <location evidence="1 7">Cell membrane</location>
        <topology evidence="1 7">Multi-pass membrane protein</topology>
    </subcellularLocation>
</comment>
<dbReference type="EMBL" id="CP017634">
    <property type="protein sequence ID" value="ATW27826.1"/>
    <property type="molecule type" value="Genomic_DNA"/>
</dbReference>
<keyword evidence="11" id="KW-1185">Reference proteome</keyword>
<evidence type="ECO:0000256" key="5">
    <source>
        <dbReference type="ARBA" id="ARBA00022989"/>
    </source>
</evidence>
<dbReference type="GO" id="GO:0055085">
    <property type="term" value="P:transmembrane transport"/>
    <property type="evidence" value="ECO:0007669"/>
    <property type="project" value="InterPro"/>
</dbReference>
<dbReference type="KEGG" id="fwa:DCMF_26380"/>
<dbReference type="GO" id="GO:0005886">
    <property type="term" value="C:plasma membrane"/>
    <property type="evidence" value="ECO:0007669"/>
    <property type="project" value="UniProtKB-SubCell"/>
</dbReference>
<dbReference type="AlphaFoldDB" id="A0A3G1KZ74"/>
<feature type="domain" description="ABC transmembrane type-1" evidence="8">
    <location>
        <begin position="95"/>
        <end position="300"/>
    </location>
</feature>
<feature type="transmembrane region" description="Helical" evidence="7">
    <location>
        <begin position="235"/>
        <end position="261"/>
    </location>
</feature>
<organism evidence="9 11">
    <name type="scientific">Formimonas warabiya</name>
    <dbReference type="NCBI Taxonomy" id="1761012"/>
    <lineage>
        <taxon>Bacteria</taxon>
        <taxon>Bacillati</taxon>
        <taxon>Bacillota</taxon>
        <taxon>Clostridia</taxon>
        <taxon>Eubacteriales</taxon>
        <taxon>Peptococcaceae</taxon>
        <taxon>Candidatus Formimonas</taxon>
    </lineage>
</organism>
<dbReference type="PANTHER" id="PTHR43163:SF6">
    <property type="entry name" value="DIPEPTIDE TRANSPORT SYSTEM PERMEASE PROTEIN DPPB-RELATED"/>
    <property type="match status" value="1"/>
</dbReference>
<sequence>MLIYILRRLGFIILTMFLASLIIFSVTQLLPGDVAQVVLGQFATQTALDNLREELGLNLPLHTQYLNWITHFVQGDWGNSLTSRMPVRPMIMARLYNSAMLAGVALVIYVPLGILLGVIAALHRNKLLDKIISGVSMAFVGLPEFVTGLLLITFLAIGLGWFPGNSSINPESTFREAFYYLILPAITVSLTSLGYVARMTRSGTIDVLRTDYVRAAYLKGLSRGHVLIRHVLRNALLPTVTVVAMGIGWLLGGLIVTESVFGYPGMGRLLVYAIQRRDLPLIQAGSMIIVMIYSLSNLGADILYSYLNPRIRVRK</sequence>
<evidence type="ECO:0000259" key="8">
    <source>
        <dbReference type="PROSITE" id="PS50928"/>
    </source>
</evidence>
<feature type="transmembrane region" description="Helical" evidence="7">
    <location>
        <begin position="281"/>
        <end position="307"/>
    </location>
</feature>
<evidence type="ECO:0000256" key="4">
    <source>
        <dbReference type="ARBA" id="ARBA00022692"/>
    </source>
</evidence>
<dbReference type="Pfam" id="PF00528">
    <property type="entry name" value="BPD_transp_1"/>
    <property type="match status" value="1"/>
</dbReference>
<evidence type="ECO:0000313" key="9">
    <source>
        <dbReference type="EMBL" id="ATW27813.1"/>
    </source>
</evidence>
<proteinExistence type="inferred from homology"/>
<evidence type="ECO:0000256" key="2">
    <source>
        <dbReference type="ARBA" id="ARBA00022448"/>
    </source>
</evidence>
<protein>
    <submittedName>
        <fullName evidence="9">Peptide ABC transporter permease</fullName>
    </submittedName>
</protein>
<feature type="transmembrane region" description="Helical" evidence="7">
    <location>
        <begin position="177"/>
        <end position="197"/>
    </location>
</feature>
<feature type="transmembrane region" description="Helical" evidence="7">
    <location>
        <begin position="9"/>
        <end position="30"/>
    </location>
</feature>
<dbReference type="Pfam" id="PF19300">
    <property type="entry name" value="BPD_transp_1_N"/>
    <property type="match status" value="1"/>
</dbReference>
<keyword evidence="5 7" id="KW-1133">Transmembrane helix</keyword>
<dbReference type="RefSeq" id="WP_148137196.1">
    <property type="nucleotide sequence ID" value="NZ_CP017634.1"/>
</dbReference>
<dbReference type="Proteomes" id="UP000323521">
    <property type="component" value="Chromosome"/>
</dbReference>
<evidence type="ECO:0000313" key="11">
    <source>
        <dbReference type="Proteomes" id="UP000323521"/>
    </source>
</evidence>
<dbReference type="PANTHER" id="PTHR43163">
    <property type="entry name" value="DIPEPTIDE TRANSPORT SYSTEM PERMEASE PROTEIN DPPB-RELATED"/>
    <property type="match status" value="1"/>
</dbReference>
<evidence type="ECO:0000256" key="1">
    <source>
        <dbReference type="ARBA" id="ARBA00004651"/>
    </source>
</evidence>
<evidence type="ECO:0000256" key="7">
    <source>
        <dbReference type="RuleBase" id="RU363032"/>
    </source>
</evidence>
<dbReference type="PROSITE" id="PS50928">
    <property type="entry name" value="ABC_TM1"/>
    <property type="match status" value="1"/>
</dbReference>
<keyword evidence="2 7" id="KW-0813">Transport</keyword>
<dbReference type="InterPro" id="IPR035906">
    <property type="entry name" value="MetI-like_sf"/>
</dbReference>